<feature type="compositionally biased region" description="Basic and acidic residues" evidence="1">
    <location>
        <begin position="248"/>
        <end position="261"/>
    </location>
</feature>
<accession>A0A2T8HPS7</accession>
<evidence type="ECO:0000313" key="5">
    <source>
        <dbReference type="Proteomes" id="UP000245911"/>
    </source>
</evidence>
<feature type="domain" description="Plasmid replication protein C N-terminal" evidence="2">
    <location>
        <begin position="13"/>
        <end position="184"/>
    </location>
</feature>
<gene>
    <name evidence="4" type="ORF">DDE20_17445</name>
</gene>
<name>A0A2T8HPS7_9RHOB</name>
<dbReference type="InterPro" id="IPR021760">
    <property type="entry name" value="RepC_C"/>
</dbReference>
<dbReference type="Pfam" id="PF11800">
    <property type="entry name" value="RP-C_C"/>
    <property type="match status" value="1"/>
</dbReference>
<organism evidence="4 5">
    <name type="scientific">Pararhodobacter oceanensis</name>
    <dbReference type="NCBI Taxonomy" id="2172121"/>
    <lineage>
        <taxon>Bacteria</taxon>
        <taxon>Pseudomonadati</taxon>
        <taxon>Pseudomonadota</taxon>
        <taxon>Alphaproteobacteria</taxon>
        <taxon>Rhodobacterales</taxon>
        <taxon>Paracoccaceae</taxon>
        <taxon>Pararhodobacter</taxon>
    </lineage>
</organism>
<dbReference type="EMBL" id="QDKM01000013">
    <property type="protein sequence ID" value="PVH27413.1"/>
    <property type="molecule type" value="Genomic_DNA"/>
</dbReference>
<evidence type="ECO:0000313" key="4">
    <source>
        <dbReference type="EMBL" id="PVH27413.1"/>
    </source>
</evidence>
<dbReference type="OrthoDB" id="7488837at2"/>
<dbReference type="Pfam" id="PF03428">
    <property type="entry name" value="RP-C"/>
    <property type="match status" value="1"/>
</dbReference>
<feature type="region of interest" description="Disordered" evidence="1">
    <location>
        <begin position="242"/>
        <end position="262"/>
    </location>
</feature>
<dbReference type="NCBIfam" id="NF010396">
    <property type="entry name" value="PRK13824.1"/>
    <property type="match status" value="1"/>
</dbReference>
<dbReference type="Proteomes" id="UP000245911">
    <property type="component" value="Unassembled WGS sequence"/>
</dbReference>
<evidence type="ECO:0000259" key="3">
    <source>
        <dbReference type="Pfam" id="PF11800"/>
    </source>
</evidence>
<dbReference type="AlphaFoldDB" id="A0A2T8HPS7"/>
<evidence type="ECO:0000259" key="2">
    <source>
        <dbReference type="Pfam" id="PF03428"/>
    </source>
</evidence>
<dbReference type="InterPro" id="IPR005090">
    <property type="entry name" value="RepC_N"/>
</dbReference>
<reference evidence="4 5" key="1">
    <citation type="submission" date="2018-04" db="EMBL/GenBank/DDBJ databases">
        <title>Pararhodobacter oceanense sp. nov., isolated from marine intertidal sediment.</title>
        <authorList>
            <person name="Wang X.-L."/>
            <person name="Du Z.-J."/>
        </authorList>
    </citation>
    <scope>NUCLEOTIDE SEQUENCE [LARGE SCALE GENOMIC DNA]</scope>
    <source>
        <strain evidence="4 5">AM505</strain>
    </source>
</reference>
<keyword evidence="5" id="KW-1185">Reference proteome</keyword>
<feature type="domain" description="Plasmid replication protein C C-terminal" evidence="3">
    <location>
        <begin position="283"/>
        <end position="382"/>
    </location>
</feature>
<protein>
    <submittedName>
        <fullName evidence="4">Replication initiation protein</fullName>
    </submittedName>
</protein>
<dbReference type="RefSeq" id="WP_116559816.1">
    <property type="nucleotide sequence ID" value="NZ_QDKM01000013.1"/>
</dbReference>
<dbReference type="NCBIfam" id="NF040974">
    <property type="entry name" value="RepABC_RepC"/>
    <property type="match status" value="1"/>
</dbReference>
<sequence length="389" mass="42390">MEHISLTPFGRQPMTARLIHSQQLAQAPAPQGSADKWAILRDLTAARVAFCVSDRALAVLAALLSFHPDAELRDGGQLVVHPSNASLCDRAHGMAESTLRRHLSALVKAGLLARRDSPNGKRFAARGSSGQVQAVFGFDLRPLLVRAPEIAAKADDARAAALKLKRTREAVVMLLRDASKLAAWGREEMGGNWDALEDAIRLAQRSTRRRLQLAELEELRETSADLLGQVKARLKVLETQNTHGTDAQNERHYQNSKKDSYESEPCLEEQEVSAVRPTEPPLPLGLVLKAVPEIALYAPDPLRSWHDLIRVADIVRPMIGISPDAFAEAQRIMGPEVAAIVVAYILQRLDTIARPGGYLRSLSAKAAEGAFSPGPMVMSLLRSETSKAA</sequence>
<proteinExistence type="predicted"/>
<comment type="caution">
    <text evidence="4">The sequence shown here is derived from an EMBL/GenBank/DDBJ whole genome shotgun (WGS) entry which is preliminary data.</text>
</comment>
<dbReference type="InterPro" id="IPR047611">
    <property type="entry name" value="RepABC_RepC"/>
</dbReference>
<evidence type="ECO:0000256" key="1">
    <source>
        <dbReference type="SAM" id="MobiDB-lite"/>
    </source>
</evidence>